<proteinExistence type="predicted"/>
<dbReference type="KEGG" id="rpon:G3256_14965"/>
<protein>
    <submittedName>
        <fullName evidence="1">Uncharacterized protein</fullName>
    </submittedName>
</protein>
<reference evidence="1 2" key="1">
    <citation type="submission" date="2020-02" db="EMBL/GenBank/DDBJ databases">
        <title>Genome sequence of Roseobacter ponti.</title>
        <authorList>
            <person name="Hollensteiner J."/>
            <person name="Schneider D."/>
            <person name="Poehlein A."/>
            <person name="Daniel R."/>
        </authorList>
    </citation>
    <scope>NUCLEOTIDE SEQUENCE [LARGE SCALE GENOMIC DNA]</scope>
    <source>
        <strain evidence="1 2">DSM 106830</strain>
    </source>
</reference>
<gene>
    <name evidence="1" type="ORF">G3256_14965</name>
</gene>
<evidence type="ECO:0000313" key="2">
    <source>
        <dbReference type="Proteomes" id="UP000503308"/>
    </source>
</evidence>
<organism evidence="1 2">
    <name type="scientific">Roseobacter ponti</name>
    <dbReference type="NCBI Taxonomy" id="1891787"/>
    <lineage>
        <taxon>Bacteria</taxon>
        <taxon>Pseudomonadati</taxon>
        <taxon>Pseudomonadota</taxon>
        <taxon>Alphaproteobacteria</taxon>
        <taxon>Rhodobacterales</taxon>
        <taxon>Roseobacteraceae</taxon>
        <taxon>Roseobacter</taxon>
    </lineage>
</organism>
<dbReference type="EMBL" id="CP048788">
    <property type="protein sequence ID" value="QJF52377.1"/>
    <property type="molecule type" value="Genomic_DNA"/>
</dbReference>
<keyword evidence="2" id="KW-1185">Reference proteome</keyword>
<evidence type="ECO:0000313" key="1">
    <source>
        <dbReference type="EMBL" id="QJF52377.1"/>
    </source>
</evidence>
<accession>A0A858SWH1</accession>
<sequence>MMAQLGITNRANFNRTIRKHEAFREAMADCGATEVASTGSRYNDAFSITFSPDPDATYFRVI</sequence>
<dbReference type="AlphaFoldDB" id="A0A858SWH1"/>
<dbReference type="Proteomes" id="UP000503308">
    <property type="component" value="Chromosome"/>
</dbReference>
<name>A0A858SWH1_9RHOB</name>